<dbReference type="PANTHER" id="PTHR10000">
    <property type="entry name" value="PHOSPHOSERINE PHOSPHATASE"/>
    <property type="match status" value="1"/>
</dbReference>
<dbReference type="RefSeq" id="WP_227568410.1">
    <property type="nucleotide sequence ID" value="NZ_CP101988.1"/>
</dbReference>
<dbReference type="Gene3D" id="3.40.50.1000">
    <property type="entry name" value="HAD superfamily/HAD-like"/>
    <property type="match status" value="1"/>
</dbReference>
<name>A0ABY5KYB0_9CELL</name>
<proteinExistence type="predicted"/>
<evidence type="ECO:0000313" key="2">
    <source>
        <dbReference type="Proteomes" id="UP001316189"/>
    </source>
</evidence>
<protein>
    <submittedName>
        <fullName evidence="1">HAD hydrolase family protein</fullName>
    </submittedName>
</protein>
<evidence type="ECO:0000313" key="1">
    <source>
        <dbReference type="EMBL" id="UUI75496.1"/>
    </source>
</evidence>
<dbReference type="InterPro" id="IPR023214">
    <property type="entry name" value="HAD_sf"/>
</dbReference>
<dbReference type="EMBL" id="CP101988">
    <property type="protein sequence ID" value="UUI75496.1"/>
    <property type="molecule type" value="Genomic_DNA"/>
</dbReference>
<accession>A0ABY5KYB0</accession>
<keyword evidence="1" id="KW-0378">Hydrolase</keyword>
<gene>
    <name evidence="1" type="ORF">NP064_00750</name>
</gene>
<dbReference type="Pfam" id="PF08282">
    <property type="entry name" value="Hydrolase_3"/>
    <property type="match status" value="1"/>
</dbReference>
<dbReference type="SUPFAM" id="SSF56784">
    <property type="entry name" value="HAD-like"/>
    <property type="match status" value="1"/>
</dbReference>
<dbReference type="Gene3D" id="3.30.1240.10">
    <property type="match status" value="1"/>
</dbReference>
<dbReference type="Proteomes" id="UP001316189">
    <property type="component" value="Chromosome"/>
</dbReference>
<dbReference type="PANTHER" id="PTHR10000:SF8">
    <property type="entry name" value="HAD SUPERFAMILY HYDROLASE-LIKE, TYPE 3"/>
    <property type="match status" value="1"/>
</dbReference>
<reference evidence="1 2" key="1">
    <citation type="submission" date="2022-07" db="EMBL/GenBank/DDBJ databases">
        <title>Novel species in genus cellulomonas.</title>
        <authorList>
            <person name="Ye L."/>
        </authorList>
    </citation>
    <scope>NUCLEOTIDE SEQUENCE [LARGE SCALE GENOMIC DNA]</scope>
    <source>
        <strain evidence="2">zg-Y338</strain>
    </source>
</reference>
<keyword evidence="2" id="KW-1185">Reference proteome</keyword>
<dbReference type="PROSITE" id="PS01229">
    <property type="entry name" value="COF_2"/>
    <property type="match status" value="1"/>
</dbReference>
<sequence>MNHARTADGMLIALDIDGTLMSFGGTISPAVREAVTGLVEAGAHVVLATGRSVVATVPVAQDLGLDTGWAITSNGAVTVRLDPSLEDGYELTETITFDPEPALRVLSLELPDALYAVEDLGRGFLVSAPFPEGELGGDHRVVSFDELCSAPSTRVVIRSPKSTPEEFHELVERVGLHEVSYAVGWTAWLDLTPGGVSKGSALEELRRALGVEPFATVAVGDGSNDLEMLRWAARGVAMGHAPEAVRAAADEVTGTIDDDGVVAVLRGMLSAVK</sequence>
<dbReference type="GO" id="GO:0016787">
    <property type="term" value="F:hydrolase activity"/>
    <property type="evidence" value="ECO:0007669"/>
    <property type="project" value="UniProtKB-KW"/>
</dbReference>
<dbReference type="InterPro" id="IPR036412">
    <property type="entry name" value="HAD-like_sf"/>
</dbReference>
<organism evidence="1 2">
    <name type="scientific">Cellulomonas chengniuliangii</name>
    <dbReference type="NCBI Taxonomy" id="2968084"/>
    <lineage>
        <taxon>Bacteria</taxon>
        <taxon>Bacillati</taxon>
        <taxon>Actinomycetota</taxon>
        <taxon>Actinomycetes</taxon>
        <taxon>Micrococcales</taxon>
        <taxon>Cellulomonadaceae</taxon>
        <taxon>Cellulomonas</taxon>
    </lineage>
</organism>